<dbReference type="PANTHER" id="PTHR43630:SF1">
    <property type="entry name" value="POLY-BETA-1,6-N-ACETYL-D-GLUCOSAMINE SYNTHASE"/>
    <property type="match status" value="1"/>
</dbReference>
<proteinExistence type="inferred from homology"/>
<accession>A0ABZ2IU09</accession>
<evidence type="ECO:0000256" key="4">
    <source>
        <dbReference type="SAM" id="Phobius"/>
    </source>
</evidence>
<dbReference type="Gene3D" id="3.90.550.10">
    <property type="entry name" value="Spore Coat Polysaccharide Biosynthesis Protein SpsA, Chain A"/>
    <property type="match status" value="1"/>
</dbReference>
<dbReference type="PANTHER" id="PTHR43630">
    <property type="entry name" value="POLY-BETA-1,6-N-ACETYL-D-GLUCOSAMINE SYNTHASE"/>
    <property type="match status" value="1"/>
</dbReference>
<keyword evidence="4" id="KW-0812">Transmembrane</keyword>
<reference evidence="6 7" key="1">
    <citation type="submission" date="2024-03" db="EMBL/GenBank/DDBJ databases">
        <title>Phenotype and Genome Characterization of a Sulfate-Reducing Bacterium Pseudodesulfovibrio sp. strain 5S69, isolated from Petroleum Reservoir in Tatarstan (Russia).</title>
        <authorList>
            <person name="Bidzhieva S.K."/>
            <person name="Kadnikov V."/>
            <person name="Tourova T.P."/>
            <person name="Samigullina S.R."/>
            <person name="Sokolova D.S."/>
            <person name="Poltaraus A.B."/>
            <person name="Avtukh A.N."/>
            <person name="Tereshina V.M."/>
            <person name="Mardanov A.V."/>
            <person name="Nazina T.N."/>
        </authorList>
    </citation>
    <scope>NUCLEOTIDE SEQUENCE [LARGE SCALE GENOMIC DNA]</scope>
    <source>
        <strain evidence="6 7">5S69</strain>
    </source>
</reference>
<gene>
    <name evidence="6" type="ORF">V8V93_16080</name>
</gene>
<evidence type="ECO:0000256" key="1">
    <source>
        <dbReference type="ARBA" id="ARBA00006739"/>
    </source>
</evidence>
<evidence type="ECO:0000256" key="2">
    <source>
        <dbReference type="ARBA" id="ARBA00022676"/>
    </source>
</evidence>
<comment type="similarity">
    <text evidence="1">Belongs to the glycosyltransferase 2 family.</text>
</comment>
<keyword evidence="4" id="KW-1133">Transmembrane helix</keyword>
<dbReference type="GO" id="GO:0016757">
    <property type="term" value="F:glycosyltransferase activity"/>
    <property type="evidence" value="ECO:0007669"/>
    <property type="project" value="UniProtKB-KW"/>
</dbReference>
<name>A0ABZ2IU09_9BACT</name>
<dbReference type="Proteomes" id="UP001385389">
    <property type="component" value="Chromosome"/>
</dbReference>
<sequence>MTILAALSLLLLAYTIAGYPLVQACLARLRPRPVDAADPADTGDPVSVIICARDEGPRIAARIANLLAMDYPAERLEVIVVSDGSVDGTDQAVLGYGDPRVRLIRQDHPMGKAAALNAGVAAAAHELLLLGDARQTFAPDVARLLLSHFHDPSVGAVSGRLEIRPEHGSGAASGVGSSYWSLEVRLRAAESAGGSVIGVTGAIYALRKACFAPLPEGTVLDDVLIPMRAALKGYRILYDTRAVAVDAKPVSDAGETTRKVRTLYGNLQLLRLAPELFLPWKNPLWFRFISHKILRLFLPLFFAGALVFSLAAGGWLSGFGALQAMGWLAAWYAWKTKNGSRPGKALSALLLLNLAVIRAWVRFLHNDEQVWTAASSNHPGDREG</sequence>
<dbReference type="EC" id="2.4.-.-" evidence="6"/>
<feature type="domain" description="Glycosyltransferase 2-like" evidence="5">
    <location>
        <begin position="47"/>
        <end position="163"/>
    </location>
</feature>
<dbReference type="SUPFAM" id="SSF53448">
    <property type="entry name" value="Nucleotide-diphospho-sugar transferases"/>
    <property type="match status" value="1"/>
</dbReference>
<evidence type="ECO:0000313" key="7">
    <source>
        <dbReference type="Proteomes" id="UP001385389"/>
    </source>
</evidence>
<dbReference type="RefSeq" id="WP_338667625.1">
    <property type="nucleotide sequence ID" value="NZ_CP146609.1"/>
</dbReference>
<dbReference type="InterPro" id="IPR029044">
    <property type="entry name" value="Nucleotide-diphossugar_trans"/>
</dbReference>
<dbReference type="Pfam" id="PF00535">
    <property type="entry name" value="Glycos_transf_2"/>
    <property type="match status" value="1"/>
</dbReference>
<evidence type="ECO:0000256" key="3">
    <source>
        <dbReference type="ARBA" id="ARBA00022679"/>
    </source>
</evidence>
<feature type="transmembrane region" description="Helical" evidence="4">
    <location>
        <begin position="296"/>
        <end position="322"/>
    </location>
</feature>
<dbReference type="EMBL" id="CP146609">
    <property type="protein sequence ID" value="WWX21951.1"/>
    <property type="molecule type" value="Genomic_DNA"/>
</dbReference>
<protein>
    <submittedName>
        <fullName evidence="6">Glycosyltransferase</fullName>
        <ecNumber evidence="6">2.4.-.-</ecNumber>
    </submittedName>
</protein>
<keyword evidence="3 6" id="KW-0808">Transferase</keyword>
<evidence type="ECO:0000313" key="6">
    <source>
        <dbReference type="EMBL" id="WWX21951.1"/>
    </source>
</evidence>
<keyword evidence="7" id="KW-1185">Reference proteome</keyword>
<dbReference type="InterPro" id="IPR001173">
    <property type="entry name" value="Glyco_trans_2-like"/>
</dbReference>
<evidence type="ECO:0000259" key="5">
    <source>
        <dbReference type="Pfam" id="PF00535"/>
    </source>
</evidence>
<keyword evidence="2 6" id="KW-0328">Glycosyltransferase</keyword>
<organism evidence="6 7">
    <name type="scientific">Pseudodesulfovibrio methanolicus</name>
    <dbReference type="NCBI Taxonomy" id="3126690"/>
    <lineage>
        <taxon>Bacteria</taxon>
        <taxon>Pseudomonadati</taxon>
        <taxon>Thermodesulfobacteriota</taxon>
        <taxon>Desulfovibrionia</taxon>
        <taxon>Desulfovibrionales</taxon>
        <taxon>Desulfovibrionaceae</taxon>
    </lineage>
</organism>
<keyword evidence="4" id="KW-0472">Membrane</keyword>